<evidence type="ECO:0000313" key="2">
    <source>
        <dbReference type="EMBL" id="ETS77050.1"/>
    </source>
</evidence>
<organism evidence="2 3">
    <name type="scientific">Pestalotiopsis fici (strain W106-1 / CGMCC3.15140)</name>
    <dbReference type="NCBI Taxonomy" id="1229662"/>
    <lineage>
        <taxon>Eukaryota</taxon>
        <taxon>Fungi</taxon>
        <taxon>Dikarya</taxon>
        <taxon>Ascomycota</taxon>
        <taxon>Pezizomycotina</taxon>
        <taxon>Sordariomycetes</taxon>
        <taxon>Xylariomycetidae</taxon>
        <taxon>Amphisphaeriales</taxon>
        <taxon>Sporocadaceae</taxon>
        <taxon>Pestalotiopsis</taxon>
    </lineage>
</organism>
<dbReference type="HOGENOM" id="CLU_030434_1_0_1"/>
<dbReference type="KEGG" id="pfy:PFICI_10924"/>
<sequence length="424" mass="47281">MSDPQAANYAPEIEHGNVIAQSFKEFGQSQLSENTLIHHVVQRTGSRPVKTDLIRKEDIEALNQKAEAPIDANKLRISEACFGALADRLMIPPAFVFTLSRHFLPNGRGSRKIRLNNQTAFDFWYFLLIRVQVPAGVPDAAGILDDAIGPSQMNPSHRLPLPGAMVDIRRSCVGIFSRIEMVSKRVTFLAFDFMHGGWPKVALEPSQRIEEVMKQRRSLGVDAGYGCYIHLVYLSSASRWWTNALNSIHEQLIIHELDLQKELDNGDTDGYNPAARLTQINRALHSIAAHLHRYLSELKSLEGVVVDLVAHYEPVYDDECSSGSATESFEAASRGLSQVLSQIEATHAFAEELEKIQNILALLFNRIRINSANLSHKMAEASHALAEEMKRDSVAMKTIAVVTMFFLPGATFAVSTVPQRFHIK</sequence>
<dbReference type="OrthoDB" id="3561681at2759"/>
<keyword evidence="1" id="KW-1133">Transmembrane helix</keyword>
<dbReference type="InParanoid" id="W3WT69"/>
<dbReference type="RefSeq" id="XP_007837696.1">
    <property type="nucleotide sequence ID" value="XM_007839505.1"/>
</dbReference>
<dbReference type="EMBL" id="KI912116">
    <property type="protein sequence ID" value="ETS77050.1"/>
    <property type="molecule type" value="Genomic_DNA"/>
</dbReference>
<feature type="transmembrane region" description="Helical" evidence="1">
    <location>
        <begin position="399"/>
        <end position="417"/>
    </location>
</feature>
<accession>W3WT69</accession>
<dbReference type="AlphaFoldDB" id="W3WT69"/>
<dbReference type="Proteomes" id="UP000030651">
    <property type="component" value="Unassembled WGS sequence"/>
</dbReference>
<dbReference type="GeneID" id="19275937"/>
<dbReference type="eggNOG" id="ENOG502SS8F">
    <property type="taxonomic scope" value="Eukaryota"/>
</dbReference>
<reference evidence="3" key="1">
    <citation type="journal article" date="2015" name="BMC Genomics">
        <title>Genomic and transcriptomic analysis of the endophytic fungus Pestalotiopsis fici reveals its lifestyle and high potential for synthesis of natural products.</title>
        <authorList>
            <person name="Wang X."/>
            <person name="Zhang X."/>
            <person name="Liu L."/>
            <person name="Xiang M."/>
            <person name="Wang W."/>
            <person name="Sun X."/>
            <person name="Che Y."/>
            <person name="Guo L."/>
            <person name="Liu G."/>
            <person name="Guo L."/>
            <person name="Wang C."/>
            <person name="Yin W.B."/>
            <person name="Stadler M."/>
            <person name="Zhang X."/>
            <person name="Liu X."/>
        </authorList>
    </citation>
    <scope>NUCLEOTIDE SEQUENCE [LARGE SCALE GENOMIC DNA]</scope>
    <source>
        <strain evidence="3">W106-1 / CGMCC3.15140</strain>
    </source>
</reference>
<keyword evidence="1" id="KW-0472">Membrane</keyword>
<keyword evidence="3" id="KW-1185">Reference proteome</keyword>
<evidence type="ECO:0000313" key="3">
    <source>
        <dbReference type="Proteomes" id="UP000030651"/>
    </source>
</evidence>
<name>W3WT69_PESFW</name>
<evidence type="ECO:0000256" key="1">
    <source>
        <dbReference type="SAM" id="Phobius"/>
    </source>
</evidence>
<protein>
    <submittedName>
        <fullName evidence="2">Uncharacterized protein</fullName>
    </submittedName>
</protein>
<proteinExistence type="predicted"/>
<dbReference type="OMA" id="ANHASVH"/>
<keyword evidence="1" id="KW-0812">Transmembrane</keyword>
<gene>
    <name evidence="2" type="ORF">PFICI_10924</name>
</gene>